<dbReference type="eggNOG" id="ENOG502S34V">
    <property type="taxonomic scope" value="Eukaryota"/>
</dbReference>
<dbReference type="OMA" id="MPNISAR"/>
<evidence type="ECO:0008006" key="3">
    <source>
        <dbReference type="Google" id="ProtNLM"/>
    </source>
</evidence>
<dbReference type="OrthoDB" id="10259541at2759"/>
<gene>
    <name evidence="1" type="ORF">CHLRE_16g664400v5</name>
</gene>
<protein>
    <recommendedName>
        <fullName evidence="3">Profilin</fullName>
    </recommendedName>
</protein>
<evidence type="ECO:0000313" key="1">
    <source>
        <dbReference type="EMBL" id="PNW71680.1"/>
    </source>
</evidence>
<dbReference type="InParanoid" id="A8JFA1"/>
<dbReference type="SUPFAM" id="SSF55770">
    <property type="entry name" value="Profilin (actin-binding protein)"/>
    <property type="match status" value="1"/>
</dbReference>
<dbReference type="AlphaFoldDB" id="A8JFA1"/>
<dbReference type="RefSeq" id="XP_042915687.1">
    <property type="nucleotide sequence ID" value="XM_043071046.1"/>
</dbReference>
<dbReference type="InterPro" id="IPR036140">
    <property type="entry name" value="PFN_sf"/>
</dbReference>
<dbReference type="Gramene" id="PNW71680">
    <property type="protein sequence ID" value="PNW71680"/>
    <property type="gene ID" value="CHLRE_16g664400v5"/>
</dbReference>
<evidence type="ECO:0000313" key="2">
    <source>
        <dbReference type="Proteomes" id="UP000006906"/>
    </source>
</evidence>
<dbReference type="Gene3D" id="3.30.450.30">
    <property type="entry name" value="Dynein light chain 2a, cytoplasmic"/>
    <property type="match status" value="1"/>
</dbReference>
<dbReference type="GO" id="GO:0003779">
    <property type="term" value="F:actin binding"/>
    <property type="evidence" value="ECO:0007669"/>
    <property type="project" value="InterPro"/>
</dbReference>
<sequence length="136" mass="14764">MSGQSGAIAEAAKASLKDAAKFLFFNEQGTVLASNFTVEPAELKPLQALFNDRDDAIKHGIIVLGTRYEVHRHHPPLVYGRQMGGVPEESEGCAVCKVDTGLGGQPCYGLITYQMPNISARMVPLLQKFCQENLEA</sequence>
<dbReference type="PANTHER" id="PTHR41752:SF1">
    <property type="entry name" value="PROFILIN"/>
    <property type="match status" value="1"/>
</dbReference>
<dbReference type="EMBL" id="CM008977">
    <property type="protein sequence ID" value="PNW71680.1"/>
    <property type="molecule type" value="Genomic_DNA"/>
</dbReference>
<reference evidence="1 2" key="1">
    <citation type="journal article" date="2007" name="Science">
        <title>The Chlamydomonas genome reveals the evolution of key animal and plant functions.</title>
        <authorList>
            <person name="Merchant S.S."/>
            <person name="Prochnik S.E."/>
            <person name="Vallon O."/>
            <person name="Harris E.H."/>
            <person name="Karpowicz S.J."/>
            <person name="Witman G.B."/>
            <person name="Terry A."/>
            <person name="Salamov A."/>
            <person name="Fritz-Laylin L.K."/>
            <person name="Marechal-Drouard L."/>
            <person name="Marshall W.F."/>
            <person name="Qu L.H."/>
            <person name="Nelson D.R."/>
            <person name="Sanderfoot A.A."/>
            <person name="Spalding M.H."/>
            <person name="Kapitonov V.V."/>
            <person name="Ren Q."/>
            <person name="Ferris P."/>
            <person name="Lindquist E."/>
            <person name="Shapiro H."/>
            <person name="Lucas S.M."/>
            <person name="Grimwood J."/>
            <person name="Schmutz J."/>
            <person name="Cardol P."/>
            <person name="Cerutti H."/>
            <person name="Chanfreau G."/>
            <person name="Chen C.L."/>
            <person name="Cognat V."/>
            <person name="Croft M.T."/>
            <person name="Dent R."/>
            <person name="Dutcher S."/>
            <person name="Fernandez E."/>
            <person name="Fukuzawa H."/>
            <person name="Gonzalez-Ballester D."/>
            <person name="Gonzalez-Halphen D."/>
            <person name="Hallmann A."/>
            <person name="Hanikenne M."/>
            <person name="Hippler M."/>
            <person name="Inwood W."/>
            <person name="Jabbari K."/>
            <person name="Kalanon M."/>
            <person name="Kuras R."/>
            <person name="Lefebvre P.A."/>
            <person name="Lemaire S.D."/>
            <person name="Lobanov A.V."/>
            <person name="Lohr M."/>
            <person name="Manuell A."/>
            <person name="Meier I."/>
            <person name="Mets L."/>
            <person name="Mittag M."/>
            <person name="Mittelmeier T."/>
            <person name="Moroney J.V."/>
            <person name="Moseley J."/>
            <person name="Napoli C."/>
            <person name="Nedelcu A.M."/>
            <person name="Niyogi K."/>
            <person name="Novoselov S.V."/>
            <person name="Paulsen I.T."/>
            <person name="Pazour G."/>
            <person name="Purton S."/>
            <person name="Ral J.P."/>
            <person name="Riano-Pachon D.M."/>
            <person name="Riekhof W."/>
            <person name="Rymarquis L."/>
            <person name="Schroda M."/>
            <person name="Stern D."/>
            <person name="Umen J."/>
            <person name="Willows R."/>
            <person name="Wilson N."/>
            <person name="Zimmer S.L."/>
            <person name="Allmer J."/>
            <person name="Balk J."/>
            <person name="Bisova K."/>
            <person name="Chen C.J."/>
            <person name="Elias M."/>
            <person name="Gendler K."/>
            <person name="Hauser C."/>
            <person name="Lamb M.R."/>
            <person name="Ledford H."/>
            <person name="Long J.C."/>
            <person name="Minagawa J."/>
            <person name="Page M.D."/>
            <person name="Pan J."/>
            <person name="Pootakham W."/>
            <person name="Roje S."/>
            <person name="Rose A."/>
            <person name="Stahlberg E."/>
            <person name="Terauchi A.M."/>
            <person name="Yang P."/>
            <person name="Ball S."/>
            <person name="Bowler C."/>
            <person name="Dieckmann C.L."/>
            <person name="Gladyshev V.N."/>
            <person name="Green P."/>
            <person name="Jorgensen R."/>
            <person name="Mayfield S."/>
            <person name="Mueller-Roeber B."/>
            <person name="Rajamani S."/>
            <person name="Sayre R.T."/>
            <person name="Brokstein P."/>
            <person name="Dubchak I."/>
            <person name="Goodstein D."/>
            <person name="Hornick L."/>
            <person name="Huang Y.W."/>
            <person name="Jhaveri J."/>
            <person name="Luo Y."/>
            <person name="Martinez D."/>
            <person name="Ngau W.C."/>
            <person name="Otillar B."/>
            <person name="Poliakov A."/>
            <person name="Porter A."/>
            <person name="Szajkowski L."/>
            <person name="Werner G."/>
            <person name="Zhou K."/>
            <person name="Grigoriev I.V."/>
            <person name="Rokhsar D.S."/>
            <person name="Grossman A.R."/>
        </authorList>
    </citation>
    <scope>NUCLEOTIDE SEQUENCE [LARGE SCALE GENOMIC DNA]</scope>
    <source>
        <strain evidence="2">CC-503</strain>
    </source>
</reference>
<proteinExistence type="predicted"/>
<dbReference type="PaxDb" id="3055-EDO97477"/>
<dbReference type="Pfam" id="PF00235">
    <property type="entry name" value="Profilin"/>
    <property type="match status" value="1"/>
</dbReference>
<dbReference type="PANTHER" id="PTHR41752">
    <property type="entry name" value="PROFILIN"/>
    <property type="match status" value="1"/>
</dbReference>
<dbReference type="KEGG" id="cre:CHLRE_16g664400v5"/>
<keyword evidence="2" id="KW-1185">Reference proteome</keyword>
<dbReference type="InterPro" id="IPR048278">
    <property type="entry name" value="PFN"/>
</dbReference>
<dbReference type="HOGENOM" id="CLU_124712_0_0_1"/>
<dbReference type="Proteomes" id="UP000006906">
    <property type="component" value="Chromosome 16"/>
</dbReference>
<dbReference type="ProMEX" id="A8JFA1"/>
<name>A8JFA1_CHLRE</name>
<organism evidence="1 2">
    <name type="scientific">Chlamydomonas reinhardtii</name>
    <name type="common">Chlamydomonas smithii</name>
    <dbReference type="NCBI Taxonomy" id="3055"/>
    <lineage>
        <taxon>Eukaryota</taxon>
        <taxon>Viridiplantae</taxon>
        <taxon>Chlorophyta</taxon>
        <taxon>core chlorophytes</taxon>
        <taxon>Chlorophyceae</taxon>
        <taxon>CS clade</taxon>
        <taxon>Chlamydomonadales</taxon>
        <taxon>Chlamydomonadaceae</taxon>
        <taxon>Chlamydomonas</taxon>
    </lineage>
</organism>
<dbReference type="GeneID" id="5727024"/>
<accession>A8JFA1</accession>